<evidence type="ECO:0000256" key="2">
    <source>
        <dbReference type="ARBA" id="ARBA00005528"/>
    </source>
</evidence>
<dbReference type="GO" id="GO:0070475">
    <property type="term" value="P:rRNA base methylation"/>
    <property type="evidence" value="ECO:0007669"/>
    <property type="project" value="TreeGrafter"/>
</dbReference>
<proteinExistence type="inferred from homology"/>
<dbReference type="GO" id="GO:0005737">
    <property type="term" value="C:cytoplasm"/>
    <property type="evidence" value="ECO:0007669"/>
    <property type="project" value="UniProtKB-SubCell"/>
</dbReference>
<gene>
    <name evidence="13" type="ORF">PLANPX_0145</name>
</gene>
<protein>
    <recommendedName>
        <fullName evidence="10">Ribosomal RNA small subunit methyltransferase E</fullName>
        <ecNumber evidence="10">2.1.1.193</ecNumber>
    </recommendedName>
</protein>
<dbReference type="AlphaFoldDB" id="A0A5K7X7U2"/>
<reference evidence="14" key="1">
    <citation type="submission" date="2019-10" db="EMBL/GenBank/DDBJ databases">
        <title>Lacipirellula parvula gen. nov., sp. nov., representing a lineage of planctomycetes widespread in freshwater anoxic habitats, and description of the family Lacipirellulaceae.</title>
        <authorList>
            <person name="Dedysh S.N."/>
            <person name="Kulichevskaya I.S."/>
            <person name="Beletsky A.V."/>
            <person name="Rakitin A.L."/>
            <person name="Mardanov A.V."/>
            <person name="Ivanova A.A."/>
            <person name="Saltykova V.X."/>
            <person name="Rijpstra W.I.C."/>
            <person name="Sinninghe Damste J.S."/>
            <person name="Ravin N.V."/>
        </authorList>
    </citation>
    <scope>NUCLEOTIDE SEQUENCE [LARGE SCALE GENOMIC DNA]</scope>
    <source>
        <strain evidence="14">PX69</strain>
    </source>
</reference>
<dbReference type="Proteomes" id="UP000326837">
    <property type="component" value="Chromosome"/>
</dbReference>
<evidence type="ECO:0000313" key="14">
    <source>
        <dbReference type="Proteomes" id="UP000326837"/>
    </source>
</evidence>
<dbReference type="InterPro" id="IPR029026">
    <property type="entry name" value="tRNA_m1G_MTases_N"/>
</dbReference>
<keyword evidence="7 10" id="KW-0949">S-adenosyl-L-methionine</keyword>
<comment type="similarity">
    <text evidence="2 10">Belongs to the RNA methyltransferase RsmE family.</text>
</comment>
<evidence type="ECO:0000259" key="11">
    <source>
        <dbReference type="Pfam" id="PF04452"/>
    </source>
</evidence>
<evidence type="ECO:0000256" key="3">
    <source>
        <dbReference type="ARBA" id="ARBA00022490"/>
    </source>
</evidence>
<feature type="domain" description="Ribosomal RNA small subunit methyltransferase E methyltransferase" evidence="11">
    <location>
        <begin position="73"/>
        <end position="231"/>
    </location>
</feature>
<dbReference type="Gene3D" id="3.40.1280.10">
    <property type="match status" value="1"/>
</dbReference>
<name>A0A5K7X7U2_9BACT</name>
<evidence type="ECO:0000256" key="10">
    <source>
        <dbReference type="PIRNR" id="PIRNR015601"/>
    </source>
</evidence>
<comment type="subcellular location">
    <subcellularLocation>
        <location evidence="1 10">Cytoplasm</location>
    </subcellularLocation>
</comment>
<dbReference type="KEGG" id="lpav:PLANPX_0145"/>
<evidence type="ECO:0000256" key="4">
    <source>
        <dbReference type="ARBA" id="ARBA00022552"/>
    </source>
</evidence>
<evidence type="ECO:0000256" key="6">
    <source>
        <dbReference type="ARBA" id="ARBA00022679"/>
    </source>
</evidence>
<sequence>MARRCYSDAPITGDQATLDGNEAHHLLHVLRATPGMAVTLFDGSGQEFDAEVVACKRSTVELAILESRLVDRELPQPLVLGVALPKGDRQRWIVEKSVELGVTRIVPLVTERSEKQGGDKLGRYVIEASKQCGRNRLMEIAEPMRWSDWLTASDLLDEGTPTHRRWVAHPTGVRPTAAEFAQQLPTLLAIGPEGGLSDGEVEAATAAGWKAVGLGERILRIETAALGLAACLTIPQP</sequence>
<evidence type="ECO:0000256" key="8">
    <source>
        <dbReference type="ARBA" id="ARBA00025699"/>
    </source>
</evidence>
<accession>A0A5K7X7U2</accession>
<dbReference type="PANTHER" id="PTHR30027">
    <property type="entry name" value="RIBOSOMAL RNA SMALL SUBUNIT METHYLTRANSFERASE E"/>
    <property type="match status" value="1"/>
</dbReference>
<dbReference type="InterPro" id="IPR006700">
    <property type="entry name" value="RsmE"/>
</dbReference>
<dbReference type="PIRSF" id="PIRSF015601">
    <property type="entry name" value="MTase_slr0722"/>
    <property type="match status" value="1"/>
</dbReference>
<evidence type="ECO:0000259" key="12">
    <source>
        <dbReference type="Pfam" id="PF20260"/>
    </source>
</evidence>
<organism evidence="13 14">
    <name type="scientific">Lacipirellula parvula</name>
    <dbReference type="NCBI Taxonomy" id="2650471"/>
    <lineage>
        <taxon>Bacteria</taxon>
        <taxon>Pseudomonadati</taxon>
        <taxon>Planctomycetota</taxon>
        <taxon>Planctomycetia</taxon>
        <taxon>Pirellulales</taxon>
        <taxon>Lacipirellulaceae</taxon>
        <taxon>Lacipirellula</taxon>
    </lineage>
</organism>
<evidence type="ECO:0000313" key="13">
    <source>
        <dbReference type="EMBL" id="BBO30533.1"/>
    </source>
</evidence>
<dbReference type="Pfam" id="PF04452">
    <property type="entry name" value="Methyltrans_RNA"/>
    <property type="match status" value="1"/>
</dbReference>
<dbReference type="CDD" id="cd18084">
    <property type="entry name" value="RsmE-like"/>
    <property type="match status" value="1"/>
</dbReference>
<dbReference type="PANTHER" id="PTHR30027:SF3">
    <property type="entry name" value="16S RRNA (URACIL(1498)-N(3))-METHYLTRANSFERASE"/>
    <property type="match status" value="1"/>
</dbReference>
<dbReference type="SUPFAM" id="SSF75217">
    <property type="entry name" value="alpha/beta knot"/>
    <property type="match status" value="1"/>
</dbReference>
<dbReference type="EC" id="2.1.1.193" evidence="10"/>
<keyword evidence="4 10" id="KW-0698">rRNA processing</keyword>
<dbReference type="InterPro" id="IPR029028">
    <property type="entry name" value="Alpha/beta_knot_MTases"/>
</dbReference>
<dbReference type="SUPFAM" id="SSF88697">
    <property type="entry name" value="PUA domain-like"/>
    <property type="match status" value="1"/>
</dbReference>
<dbReference type="Pfam" id="PF20260">
    <property type="entry name" value="PUA_4"/>
    <property type="match status" value="1"/>
</dbReference>
<dbReference type="InterPro" id="IPR015947">
    <property type="entry name" value="PUA-like_sf"/>
</dbReference>
<dbReference type="InterPro" id="IPR046887">
    <property type="entry name" value="RsmE_PUA-like"/>
</dbReference>
<evidence type="ECO:0000256" key="7">
    <source>
        <dbReference type="ARBA" id="ARBA00022691"/>
    </source>
</evidence>
<evidence type="ECO:0000256" key="9">
    <source>
        <dbReference type="ARBA" id="ARBA00047944"/>
    </source>
</evidence>
<dbReference type="GO" id="GO:0070042">
    <property type="term" value="F:rRNA (uridine-N3-)-methyltransferase activity"/>
    <property type="evidence" value="ECO:0007669"/>
    <property type="project" value="TreeGrafter"/>
</dbReference>
<comment type="catalytic activity">
    <reaction evidence="9 10">
        <text>uridine(1498) in 16S rRNA + S-adenosyl-L-methionine = N(3)-methyluridine(1498) in 16S rRNA + S-adenosyl-L-homocysteine + H(+)</text>
        <dbReference type="Rhea" id="RHEA:42920"/>
        <dbReference type="Rhea" id="RHEA-COMP:10283"/>
        <dbReference type="Rhea" id="RHEA-COMP:10284"/>
        <dbReference type="ChEBI" id="CHEBI:15378"/>
        <dbReference type="ChEBI" id="CHEBI:57856"/>
        <dbReference type="ChEBI" id="CHEBI:59789"/>
        <dbReference type="ChEBI" id="CHEBI:65315"/>
        <dbReference type="ChEBI" id="CHEBI:74502"/>
        <dbReference type="EC" id="2.1.1.193"/>
    </reaction>
</comment>
<evidence type="ECO:0000256" key="5">
    <source>
        <dbReference type="ARBA" id="ARBA00022603"/>
    </source>
</evidence>
<evidence type="ECO:0000256" key="1">
    <source>
        <dbReference type="ARBA" id="ARBA00004496"/>
    </source>
</evidence>
<dbReference type="InterPro" id="IPR046886">
    <property type="entry name" value="RsmE_MTase_dom"/>
</dbReference>
<dbReference type="EMBL" id="AP021861">
    <property type="protein sequence ID" value="BBO30533.1"/>
    <property type="molecule type" value="Genomic_DNA"/>
</dbReference>
<feature type="domain" description="Ribosomal RNA small subunit methyltransferase E PUA-like" evidence="12">
    <location>
        <begin position="18"/>
        <end position="64"/>
    </location>
</feature>
<comment type="function">
    <text evidence="8 10">Specifically methylates the N3 position of the uracil ring of uridine 1498 (m3U1498) in 16S rRNA. Acts on the fully assembled 30S ribosomal subunit.</text>
</comment>
<dbReference type="NCBIfam" id="TIGR00046">
    <property type="entry name" value="RsmE family RNA methyltransferase"/>
    <property type="match status" value="1"/>
</dbReference>
<dbReference type="RefSeq" id="WP_152096860.1">
    <property type="nucleotide sequence ID" value="NZ_AP021861.1"/>
</dbReference>
<keyword evidence="3 10" id="KW-0963">Cytoplasm</keyword>
<keyword evidence="14" id="KW-1185">Reference proteome</keyword>
<keyword evidence="6 10" id="KW-0808">Transferase</keyword>
<keyword evidence="5 10" id="KW-0489">Methyltransferase</keyword>